<proteinExistence type="inferred from homology"/>
<feature type="domain" description="CUB" evidence="8">
    <location>
        <begin position="368"/>
        <end position="510"/>
    </location>
</feature>
<dbReference type="CDD" id="cd00190">
    <property type="entry name" value="Tryp_SPc"/>
    <property type="match status" value="1"/>
</dbReference>
<dbReference type="PROSITE" id="PS01180">
    <property type="entry name" value="CUB"/>
    <property type="match status" value="1"/>
</dbReference>
<dbReference type="FunFam" id="2.40.10.10:FF:000002">
    <property type="entry name" value="Transmembrane protease serine"/>
    <property type="match status" value="1"/>
</dbReference>
<dbReference type="InterPro" id="IPR018114">
    <property type="entry name" value="TRYPSIN_HIS"/>
</dbReference>
<dbReference type="Proteomes" id="UP000694558">
    <property type="component" value="Chromosome 10"/>
</dbReference>
<dbReference type="Gene3D" id="2.60.120.290">
    <property type="entry name" value="Spermadhesin, CUB domain"/>
    <property type="match status" value="2"/>
</dbReference>
<keyword evidence="4" id="KW-1015">Disulfide bond</keyword>
<comment type="caution">
    <text evidence="6">Lacks conserved residue(s) required for the propagation of feature annotation.</text>
</comment>
<dbReference type="Pfam" id="PF00089">
    <property type="entry name" value="Trypsin"/>
    <property type="match status" value="1"/>
</dbReference>
<dbReference type="InterPro" id="IPR035914">
    <property type="entry name" value="Sperma_CUB_dom_sf"/>
</dbReference>
<evidence type="ECO:0000256" key="1">
    <source>
        <dbReference type="ARBA" id="ARBA00022670"/>
    </source>
</evidence>
<dbReference type="PROSITE" id="PS50240">
    <property type="entry name" value="TRYPSIN_DOM"/>
    <property type="match status" value="1"/>
</dbReference>
<dbReference type="SMART" id="SM00020">
    <property type="entry name" value="Tryp_SPc"/>
    <property type="match status" value="1"/>
</dbReference>
<evidence type="ECO:0000256" key="3">
    <source>
        <dbReference type="ARBA" id="ARBA00022825"/>
    </source>
</evidence>
<dbReference type="PRINTS" id="PR00722">
    <property type="entry name" value="CHYMOTRYPSIN"/>
</dbReference>
<dbReference type="PROSITE" id="PS00134">
    <property type="entry name" value="TRYPSIN_HIS"/>
    <property type="match status" value="1"/>
</dbReference>
<reference evidence="10" key="2">
    <citation type="submission" date="2025-08" db="UniProtKB">
        <authorList>
            <consortium name="Ensembl"/>
        </authorList>
    </citation>
    <scope>IDENTIFICATION</scope>
</reference>
<evidence type="ECO:0000313" key="10">
    <source>
        <dbReference type="Ensembl" id="ENSSMAP00000027149.2"/>
    </source>
</evidence>
<dbReference type="PANTHER" id="PTHR24252:SF7">
    <property type="entry name" value="HYALIN"/>
    <property type="match status" value="1"/>
</dbReference>
<dbReference type="AlphaFoldDB" id="A0A8D3B1X1"/>
<dbReference type="InterPro" id="IPR000859">
    <property type="entry name" value="CUB_dom"/>
</dbReference>
<feature type="domain" description="Peptidase S1" evidence="9">
    <location>
        <begin position="29"/>
        <end position="283"/>
    </location>
</feature>
<accession>A0A8D3B1X1</accession>
<evidence type="ECO:0000256" key="6">
    <source>
        <dbReference type="PROSITE-ProRule" id="PRU00059"/>
    </source>
</evidence>
<dbReference type="FunFam" id="2.40.10.10:FF:000068">
    <property type="entry name" value="transmembrane protease serine 2"/>
    <property type="match status" value="1"/>
</dbReference>
<dbReference type="InterPro" id="IPR009003">
    <property type="entry name" value="Peptidase_S1_PA"/>
</dbReference>
<dbReference type="InterPro" id="IPR001314">
    <property type="entry name" value="Peptidase_S1A"/>
</dbReference>
<sequence length="546" mass="59157">MSSVTQGDGNCSKCGVPQVWSPMPRSLRVVGGSEAAYGSHPWLVSLRLKGSHFCGGAVLTDRWVLTAAHCFAGVTVAAGEFDQRVADEEEQVFGVKSVSVHEKYHHASPMSHDVALVELDRRVRLGVHVQPICLPLPDEKILPRTSCIVGGWGRIKERGRLPAVLRQVQLDLVDPAKCKHVLHTVKGSGPKHGAVRPEAAMTVLCAGPERGGRDACQGDSGGPLVCPAGSGGGRRVALGVTSWGKGCGRSWGNNSVRPPGRRGSPGVFTDLRLLLPWIKSKLRAGCVCGGSVFLQVLVSCWSLSTLIWRTTPTVATTDSRCRWTPTGPLVRFTHTHTHTHTLYIYIYTHCLSFFSFSFFPISFPGTFCGSVLRGPVLLSHSPNATLLFSSDVSTTGSGFVIRHRAAQGRPDPGDALDLSQVFRHKWIRLMADCFVFQLDVSDLDLEESDRCLYDSLTVLGDVEQTEEIAVLCGRGAPPPPVLSYHNVMVLQFTSDGSVTRRGFRATLTFISHAGVSPNTDLNISCLLLMCEFEPLLGVKTNARSVR</sequence>
<evidence type="ECO:0000259" key="9">
    <source>
        <dbReference type="PROSITE" id="PS50240"/>
    </source>
</evidence>
<dbReference type="CDD" id="cd00041">
    <property type="entry name" value="CUB"/>
    <property type="match status" value="1"/>
</dbReference>
<dbReference type="SMART" id="SM00042">
    <property type="entry name" value="CUB"/>
    <property type="match status" value="1"/>
</dbReference>
<dbReference type="Ensembl" id="ENSSMAT00000027479.2">
    <property type="protein sequence ID" value="ENSSMAP00000027149.2"/>
    <property type="gene ID" value="ENSSMAG00000016550.2"/>
</dbReference>
<keyword evidence="2 7" id="KW-0378">Hydrolase</keyword>
<organism evidence="10 11">
    <name type="scientific">Scophthalmus maximus</name>
    <name type="common">Turbot</name>
    <name type="synonym">Psetta maxima</name>
    <dbReference type="NCBI Taxonomy" id="52904"/>
    <lineage>
        <taxon>Eukaryota</taxon>
        <taxon>Metazoa</taxon>
        <taxon>Chordata</taxon>
        <taxon>Craniata</taxon>
        <taxon>Vertebrata</taxon>
        <taxon>Euteleostomi</taxon>
        <taxon>Actinopterygii</taxon>
        <taxon>Neopterygii</taxon>
        <taxon>Teleostei</taxon>
        <taxon>Neoteleostei</taxon>
        <taxon>Acanthomorphata</taxon>
        <taxon>Carangaria</taxon>
        <taxon>Pleuronectiformes</taxon>
        <taxon>Pleuronectoidei</taxon>
        <taxon>Scophthalmidae</taxon>
        <taxon>Scophthalmus</taxon>
    </lineage>
</organism>
<evidence type="ECO:0000256" key="5">
    <source>
        <dbReference type="ARBA" id="ARBA00024195"/>
    </source>
</evidence>
<dbReference type="Gene3D" id="2.40.10.10">
    <property type="entry name" value="Trypsin-like serine proteases"/>
    <property type="match status" value="1"/>
</dbReference>
<dbReference type="InterPro" id="IPR001254">
    <property type="entry name" value="Trypsin_dom"/>
</dbReference>
<dbReference type="Pfam" id="PF00431">
    <property type="entry name" value="CUB"/>
    <property type="match status" value="1"/>
</dbReference>
<dbReference type="GO" id="GO:0004252">
    <property type="term" value="F:serine-type endopeptidase activity"/>
    <property type="evidence" value="ECO:0007669"/>
    <property type="project" value="InterPro"/>
</dbReference>
<evidence type="ECO:0000256" key="7">
    <source>
        <dbReference type="RuleBase" id="RU363034"/>
    </source>
</evidence>
<dbReference type="InterPro" id="IPR033116">
    <property type="entry name" value="TRYPSIN_SER"/>
</dbReference>
<keyword evidence="1 7" id="KW-0645">Protease</keyword>
<dbReference type="GeneTree" id="ENSGT00940000157791"/>
<evidence type="ECO:0000256" key="4">
    <source>
        <dbReference type="ARBA" id="ARBA00023157"/>
    </source>
</evidence>
<dbReference type="PANTHER" id="PTHR24252">
    <property type="entry name" value="ACROSIN-RELATED"/>
    <property type="match status" value="1"/>
</dbReference>
<evidence type="ECO:0000256" key="2">
    <source>
        <dbReference type="ARBA" id="ARBA00022801"/>
    </source>
</evidence>
<dbReference type="SUPFAM" id="SSF50494">
    <property type="entry name" value="Trypsin-like serine proteases"/>
    <property type="match status" value="1"/>
</dbReference>
<dbReference type="GO" id="GO:0006508">
    <property type="term" value="P:proteolysis"/>
    <property type="evidence" value="ECO:0007669"/>
    <property type="project" value="UniProtKB-KW"/>
</dbReference>
<dbReference type="PROSITE" id="PS00135">
    <property type="entry name" value="TRYPSIN_SER"/>
    <property type="match status" value="1"/>
</dbReference>
<evidence type="ECO:0000313" key="11">
    <source>
        <dbReference type="Proteomes" id="UP000694558"/>
    </source>
</evidence>
<evidence type="ECO:0000259" key="8">
    <source>
        <dbReference type="PROSITE" id="PS01180"/>
    </source>
</evidence>
<comment type="similarity">
    <text evidence="5">Belongs to the peptidase S1 family. CLIP subfamily.</text>
</comment>
<keyword evidence="3 7" id="KW-0720">Serine protease</keyword>
<dbReference type="SUPFAM" id="SSF49854">
    <property type="entry name" value="Spermadhesin, CUB domain"/>
    <property type="match status" value="2"/>
</dbReference>
<name>A0A8D3B1X1_SCOMX</name>
<reference evidence="10" key="1">
    <citation type="submission" date="2023-05" db="EMBL/GenBank/DDBJ databases">
        <title>High-quality long-read genome of Scophthalmus maximus.</title>
        <authorList>
            <person name="Lien S."/>
            <person name="Martinez P."/>
        </authorList>
    </citation>
    <scope>NUCLEOTIDE SEQUENCE [LARGE SCALE GENOMIC DNA]</scope>
</reference>
<protein>
    <submittedName>
        <fullName evidence="10">Ovochymase 2</fullName>
    </submittedName>
</protein>
<dbReference type="InterPro" id="IPR043504">
    <property type="entry name" value="Peptidase_S1_PA_chymotrypsin"/>
</dbReference>